<dbReference type="EMBL" id="DWYZ01000003">
    <property type="protein sequence ID" value="HJB27198.1"/>
    <property type="molecule type" value="Genomic_DNA"/>
</dbReference>
<dbReference type="AlphaFoldDB" id="A0A9D2LR42"/>
<reference evidence="2" key="2">
    <citation type="submission" date="2021-04" db="EMBL/GenBank/DDBJ databases">
        <authorList>
            <person name="Gilroy R."/>
        </authorList>
    </citation>
    <scope>NUCLEOTIDE SEQUENCE</scope>
    <source>
        <strain evidence="2">ChiSjej1B19-5720</strain>
    </source>
</reference>
<proteinExistence type="predicted"/>
<feature type="region of interest" description="Disordered" evidence="1">
    <location>
        <begin position="96"/>
        <end position="116"/>
    </location>
</feature>
<accession>A0A9D2LR42</accession>
<evidence type="ECO:0000313" key="2">
    <source>
        <dbReference type="EMBL" id="HJB27198.1"/>
    </source>
</evidence>
<comment type="caution">
    <text evidence="2">The sequence shown here is derived from an EMBL/GenBank/DDBJ whole genome shotgun (WGS) entry which is preliminary data.</text>
</comment>
<dbReference type="Proteomes" id="UP000823842">
    <property type="component" value="Unassembled WGS sequence"/>
</dbReference>
<evidence type="ECO:0000313" key="3">
    <source>
        <dbReference type="Proteomes" id="UP000823842"/>
    </source>
</evidence>
<name>A0A9D2LR42_9FIRM</name>
<sequence>MIDRRKEFEEKIAPRLDELEMLCGIYKIPFFATCCYEDSEEGTSYMRYMASPISMGIKLHDDQIRHHINVSNGFDTIPHNGSGSYDAILEEYEQMDLPEDEDGRLDEASVQERIKK</sequence>
<organism evidence="2 3">
    <name type="scientific">Candidatus Blautia faecavium</name>
    <dbReference type="NCBI Taxonomy" id="2838487"/>
    <lineage>
        <taxon>Bacteria</taxon>
        <taxon>Bacillati</taxon>
        <taxon>Bacillota</taxon>
        <taxon>Clostridia</taxon>
        <taxon>Lachnospirales</taxon>
        <taxon>Lachnospiraceae</taxon>
        <taxon>Blautia</taxon>
    </lineage>
</organism>
<evidence type="ECO:0000256" key="1">
    <source>
        <dbReference type="SAM" id="MobiDB-lite"/>
    </source>
</evidence>
<protein>
    <submittedName>
        <fullName evidence="2">Uncharacterized protein</fullName>
    </submittedName>
</protein>
<gene>
    <name evidence="2" type="ORF">IAA06_00160</name>
</gene>
<reference evidence="2" key="1">
    <citation type="journal article" date="2021" name="PeerJ">
        <title>Extensive microbial diversity within the chicken gut microbiome revealed by metagenomics and culture.</title>
        <authorList>
            <person name="Gilroy R."/>
            <person name="Ravi A."/>
            <person name="Getino M."/>
            <person name="Pursley I."/>
            <person name="Horton D.L."/>
            <person name="Alikhan N.F."/>
            <person name="Baker D."/>
            <person name="Gharbi K."/>
            <person name="Hall N."/>
            <person name="Watson M."/>
            <person name="Adriaenssens E.M."/>
            <person name="Foster-Nyarko E."/>
            <person name="Jarju S."/>
            <person name="Secka A."/>
            <person name="Antonio M."/>
            <person name="Oren A."/>
            <person name="Chaudhuri R.R."/>
            <person name="La Ragione R."/>
            <person name="Hildebrand F."/>
            <person name="Pallen M.J."/>
        </authorList>
    </citation>
    <scope>NUCLEOTIDE SEQUENCE</scope>
    <source>
        <strain evidence="2">ChiSjej1B19-5720</strain>
    </source>
</reference>
<feature type="compositionally biased region" description="Basic and acidic residues" evidence="1">
    <location>
        <begin position="105"/>
        <end position="116"/>
    </location>
</feature>